<gene>
    <name evidence="1" type="ORF">WB403_25320</name>
</gene>
<protein>
    <submittedName>
        <fullName evidence="1">Uncharacterized protein</fullName>
    </submittedName>
</protein>
<organism evidence="1 2">
    <name type="scientific">Streptomyces brasiliscabiei</name>
    <dbReference type="NCBI Taxonomy" id="2736302"/>
    <lineage>
        <taxon>Bacteria</taxon>
        <taxon>Bacillati</taxon>
        <taxon>Actinomycetota</taxon>
        <taxon>Actinomycetes</taxon>
        <taxon>Kitasatosporales</taxon>
        <taxon>Streptomycetaceae</taxon>
        <taxon>Streptomyces</taxon>
    </lineage>
</organism>
<proteinExistence type="predicted"/>
<dbReference type="Proteomes" id="UP001365781">
    <property type="component" value="Unassembled WGS sequence"/>
</dbReference>
<dbReference type="InterPro" id="IPR036397">
    <property type="entry name" value="RNaseH_sf"/>
</dbReference>
<comment type="caution">
    <text evidence="1">The sequence shown here is derived from an EMBL/GenBank/DDBJ whole genome shotgun (WGS) entry which is preliminary data.</text>
</comment>
<name>A0ABU8GH05_9ACTN</name>
<keyword evidence="2" id="KW-1185">Reference proteome</keyword>
<accession>A0ABU8GH05</accession>
<dbReference type="Gene3D" id="3.30.420.10">
    <property type="entry name" value="Ribonuclease H-like superfamily/Ribonuclease H"/>
    <property type="match status" value="1"/>
</dbReference>
<sequence length="186" mass="20653">MRIFYDTEFIDDGTTIDLVSIGMIAEDGRELYAVSGEFNVGRLLSNPWLVENVWSSLPKKPCPRGHRCLSRGKGHLDYDHPDVRSRAQIRNLVAEFILATPDPDLWAWYSAYDHVALAQLWGPMSGLPDGIPMQTDDLVTEAKRLGLTPADLPEQPDGLHNALADAHHNLVRARFMDAIAAKGHSA</sequence>
<dbReference type="RefSeq" id="WP_336558368.1">
    <property type="nucleotide sequence ID" value="NZ_JBBAYL010000008.1"/>
</dbReference>
<dbReference type="EMBL" id="JBBAYM010000017">
    <property type="protein sequence ID" value="MEI5612482.1"/>
    <property type="molecule type" value="Genomic_DNA"/>
</dbReference>
<evidence type="ECO:0000313" key="2">
    <source>
        <dbReference type="Proteomes" id="UP001365781"/>
    </source>
</evidence>
<reference evidence="1 2" key="1">
    <citation type="submission" date="2024-03" db="EMBL/GenBank/DDBJ databases">
        <title>First Report of Pectobacterium brasiliscabiei causing potato scab in china.</title>
        <authorList>
            <person name="Handique U."/>
        </authorList>
    </citation>
    <scope>NUCLEOTIDE SEQUENCE [LARGE SCALE GENOMIC DNA]</scope>
    <source>
        <strain evidence="1 2">ZRIMU1503</strain>
    </source>
</reference>
<evidence type="ECO:0000313" key="1">
    <source>
        <dbReference type="EMBL" id="MEI5612482.1"/>
    </source>
</evidence>